<dbReference type="GO" id="GO:0042802">
    <property type="term" value="F:identical protein binding"/>
    <property type="evidence" value="ECO:0007669"/>
    <property type="project" value="UniProtKB-ARBA"/>
</dbReference>
<evidence type="ECO:0000256" key="13">
    <source>
        <dbReference type="PIRSR" id="PIRSR606262-2"/>
    </source>
</evidence>
<comment type="cofactor">
    <cofactor evidence="1 14 15">
        <name>Zn(2+)</name>
        <dbReference type="ChEBI" id="CHEBI:29105"/>
    </cofactor>
</comment>
<evidence type="ECO:0000256" key="8">
    <source>
        <dbReference type="ARBA" id="ARBA00022833"/>
    </source>
</evidence>
<dbReference type="FunFam" id="3.40.140.10:FF:000008">
    <property type="entry name" value="Cytidine deaminase"/>
    <property type="match status" value="1"/>
</dbReference>
<dbReference type="GO" id="GO:0008270">
    <property type="term" value="F:zinc ion binding"/>
    <property type="evidence" value="ECO:0007669"/>
    <property type="project" value="UniProtKB-UniRule"/>
</dbReference>
<reference evidence="17 18" key="1">
    <citation type="submission" date="2019-07" db="EMBL/GenBank/DDBJ databases">
        <title>Whole genome shotgun sequence of Acetobacter nitrogenifigens NBRC 105050.</title>
        <authorList>
            <person name="Hosoyama A."/>
            <person name="Uohara A."/>
            <person name="Ohji S."/>
            <person name="Ichikawa N."/>
        </authorList>
    </citation>
    <scope>NUCLEOTIDE SEQUENCE [LARGE SCALE GENOMIC DNA]</scope>
    <source>
        <strain evidence="17 18">NBRC 105050</strain>
    </source>
</reference>
<dbReference type="Gene3D" id="3.40.140.10">
    <property type="entry name" value="Cytidine Deaminase, domain 2"/>
    <property type="match status" value="1"/>
</dbReference>
<dbReference type="EC" id="3.5.4.5" evidence="4 15"/>
<evidence type="ECO:0000313" key="17">
    <source>
        <dbReference type="EMBL" id="GEN60879.1"/>
    </source>
</evidence>
<feature type="binding site" evidence="14">
    <location>
        <position position="101"/>
    </location>
    <ligand>
        <name>Zn(2+)</name>
        <dbReference type="ChEBI" id="CHEBI:29105"/>
        <note>catalytic</note>
    </ligand>
</feature>
<feature type="binding site" evidence="13">
    <location>
        <begin position="57"/>
        <end position="63"/>
    </location>
    <ligand>
        <name>substrate</name>
    </ligand>
</feature>
<dbReference type="InterPro" id="IPR050202">
    <property type="entry name" value="Cyt/Deoxycyt_deaminase"/>
</dbReference>
<dbReference type="PROSITE" id="PS00903">
    <property type="entry name" value="CYT_DCMP_DEAMINASES_1"/>
    <property type="match status" value="1"/>
</dbReference>
<dbReference type="PROSITE" id="PS51747">
    <property type="entry name" value="CYT_DCMP_DEAMINASES_2"/>
    <property type="match status" value="1"/>
</dbReference>
<dbReference type="SUPFAM" id="SSF53927">
    <property type="entry name" value="Cytidine deaminase-like"/>
    <property type="match status" value="1"/>
</dbReference>
<evidence type="ECO:0000256" key="11">
    <source>
        <dbReference type="ARBA" id="ARBA00049558"/>
    </source>
</evidence>
<dbReference type="PANTHER" id="PTHR11644">
    <property type="entry name" value="CYTIDINE DEAMINASE"/>
    <property type="match status" value="1"/>
</dbReference>
<evidence type="ECO:0000313" key="18">
    <source>
        <dbReference type="Proteomes" id="UP000321635"/>
    </source>
</evidence>
<dbReference type="GO" id="GO:0072527">
    <property type="term" value="P:pyrimidine-containing compound metabolic process"/>
    <property type="evidence" value="ECO:0007669"/>
    <property type="project" value="UniProtKB-ARBA"/>
</dbReference>
<keyword evidence="6 14" id="KW-0479">Metal-binding</keyword>
<dbReference type="InterPro" id="IPR002125">
    <property type="entry name" value="CMP_dCMP_dom"/>
</dbReference>
<evidence type="ECO:0000256" key="2">
    <source>
        <dbReference type="ARBA" id="ARBA00003949"/>
    </source>
</evidence>
<feature type="binding site" evidence="14">
    <location>
        <position position="68"/>
    </location>
    <ligand>
        <name>Zn(2+)</name>
        <dbReference type="ChEBI" id="CHEBI:29105"/>
        <note>catalytic</note>
    </ligand>
</feature>
<dbReference type="GO" id="GO:0005829">
    <property type="term" value="C:cytosol"/>
    <property type="evidence" value="ECO:0007669"/>
    <property type="project" value="TreeGrafter"/>
</dbReference>
<dbReference type="Pfam" id="PF00383">
    <property type="entry name" value="dCMP_cyt_deam_1"/>
    <property type="match status" value="1"/>
</dbReference>
<evidence type="ECO:0000259" key="16">
    <source>
        <dbReference type="PROSITE" id="PS51747"/>
    </source>
</evidence>
<dbReference type="NCBIfam" id="TIGR01354">
    <property type="entry name" value="cyt_deam_tetra"/>
    <property type="match status" value="1"/>
</dbReference>
<evidence type="ECO:0000256" key="1">
    <source>
        <dbReference type="ARBA" id="ARBA00001947"/>
    </source>
</evidence>
<dbReference type="CDD" id="cd01283">
    <property type="entry name" value="cytidine_deaminase"/>
    <property type="match status" value="1"/>
</dbReference>
<comment type="function">
    <text evidence="2 15">This enzyme scavenges exogenous and endogenous cytidine and 2'-deoxycytidine for UMP synthesis.</text>
</comment>
<comment type="caution">
    <text evidence="17">The sequence shown here is derived from an EMBL/GenBank/DDBJ whole genome shotgun (WGS) entry which is preliminary data.</text>
</comment>
<keyword evidence="7 15" id="KW-0378">Hydrolase</keyword>
<feature type="binding site" evidence="14">
    <location>
        <position position="104"/>
    </location>
    <ligand>
        <name>Zn(2+)</name>
        <dbReference type="ChEBI" id="CHEBI:29105"/>
        <note>catalytic</note>
    </ligand>
</feature>
<proteinExistence type="inferred from homology"/>
<comment type="catalytic activity">
    <reaction evidence="10 15">
        <text>2'-deoxycytidine + H2O + H(+) = 2'-deoxyuridine + NH4(+)</text>
        <dbReference type="Rhea" id="RHEA:13433"/>
        <dbReference type="ChEBI" id="CHEBI:15377"/>
        <dbReference type="ChEBI" id="CHEBI:15378"/>
        <dbReference type="ChEBI" id="CHEBI:15698"/>
        <dbReference type="ChEBI" id="CHEBI:16450"/>
        <dbReference type="ChEBI" id="CHEBI:28938"/>
        <dbReference type="EC" id="3.5.4.5"/>
    </reaction>
</comment>
<evidence type="ECO:0000256" key="6">
    <source>
        <dbReference type="ARBA" id="ARBA00022723"/>
    </source>
</evidence>
<keyword evidence="18" id="KW-1185">Reference proteome</keyword>
<dbReference type="PANTHER" id="PTHR11644:SF2">
    <property type="entry name" value="CYTIDINE DEAMINASE"/>
    <property type="match status" value="1"/>
</dbReference>
<organism evidence="17 18">
    <name type="scientific">Acetobacter nitrogenifigens DSM 23921 = NBRC 105050</name>
    <dbReference type="NCBI Taxonomy" id="1120919"/>
    <lineage>
        <taxon>Bacteria</taxon>
        <taxon>Pseudomonadati</taxon>
        <taxon>Pseudomonadota</taxon>
        <taxon>Alphaproteobacteria</taxon>
        <taxon>Acetobacterales</taxon>
        <taxon>Acetobacteraceae</taxon>
        <taxon>Acetobacter</taxon>
    </lineage>
</organism>
<evidence type="ECO:0000256" key="15">
    <source>
        <dbReference type="RuleBase" id="RU364006"/>
    </source>
</evidence>
<evidence type="ECO:0000256" key="12">
    <source>
        <dbReference type="PIRSR" id="PIRSR606262-1"/>
    </source>
</evidence>
<dbReference type="InterPro" id="IPR006262">
    <property type="entry name" value="Cyt_deam_tetra"/>
</dbReference>
<gene>
    <name evidence="17" type="primary">cdd</name>
    <name evidence="17" type="ORF">ANI02nite_27630</name>
</gene>
<keyword evidence="8 14" id="KW-0862">Zinc</keyword>
<sequence>MAMSEHSSTDNSDAGSTLDALIRGAVAIRDRAYAPYSRFHVGAALRCDDGRIFVGCNVENAAYPEGVCAEAGAISAMVANGGRRIVEAVVCGGDGAPCPPCGGCRQKLREFGAATLNVTMVDGSGRVLLVRSLAELLPDSFGPENLS</sequence>
<comment type="catalytic activity">
    <reaction evidence="11 15">
        <text>cytidine + H2O + H(+) = uridine + NH4(+)</text>
        <dbReference type="Rhea" id="RHEA:16069"/>
        <dbReference type="ChEBI" id="CHEBI:15377"/>
        <dbReference type="ChEBI" id="CHEBI:15378"/>
        <dbReference type="ChEBI" id="CHEBI:16704"/>
        <dbReference type="ChEBI" id="CHEBI:17562"/>
        <dbReference type="ChEBI" id="CHEBI:28938"/>
        <dbReference type="EC" id="3.5.4.5"/>
    </reaction>
</comment>
<evidence type="ECO:0000256" key="14">
    <source>
        <dbReference type="PIRSR" id="PIRSR606262-3"/>
    </source>
</evidence>
<evidence type="ECO:0000256" key="3">
    <source>
        <dbReference type="ARBA" id="ARBA00006576"/>
    </source>
</evidence>
<evidence type="ECO:0000256" key="4">
    <source>
        <dbReference type="ARBA" id="ARBA00012783"/>
    </source>
</evidence>
<comment type="similarity">
    <text evidence="3 15">Belongs to the cytidine and deoxycytidylate deaminase family.</text>
</comment>
<dbReference type="STRING" id="1120919.GCA_000429165_02962"/>
<evidence type="ECO:0000256" key="9">
    <source>
        <dbReference type="ARBA" id="ARBA00032005"/>
    </source>
</evidence>
<dbReference type="InterPro" id="IPR016193">
    <property type="entry name" value="Cytidine_deaminase-like"/>
</dbReference>
<feature type="domain" description="CMP/dCMP-type deaminase" evidence="16">
    <location>
        <begin position="16"/>
        <end position="144"/>
    </location>
</feature>
<name>A0A511XD43_9PROT</name>
<dbReference type="GO" id="GO:0004126">
    <property type="term" value="F:cytidine deaminase activity"/>
    <property type="evidence" value="ECO:0007669"/>
    <property type="project" value="UniProtKB-UniRule"/>
</dbReference>
<evidence type="ECO:0000256" key="7">
    <source>
        <dbReference type="ARBA" id="ARBA00022801"/>
    </source>
</evidence>
<evidence type="ECO:0000256" key="10">
    <source>
        <dbReference type="ARBA" id="ARBA00049252"/>
    </source>
</evidence>
<accession>A0A511XD43</accession>
<dbReference type="InterPro" id="IPR016192">
    <property type="entry name" value="APOBEC/CMP_deaminase_Zn-bd"/>
</dbReference>
<dbReference type="EMBL" id="BJYF01000022">
    <property type="protein sequence ID" value="GEN60879.1"/>
    <property type="molecule type" value="Genomic_DNA"/>
</dbReference>
<dbReference type="Proteomes" id="UP000321635">
    <property type="component" value="Unassembled WGS sequence"/>
</dbReference>
<dbReference type="GO" id="GO:0055086">
    <property type="term" value="P:nucleobase-containing small molecule metabolic process"/>
    <property type="evidence" value="ECO:0007669"/>
    <property type="project" value="UniProtKB-ARBA"/>
</dbReference>
<protein>
    <recommendedName>
        <fullName evidence="5 15">Cytidine deaminase</fullName>
        <ecNumber evidence="4 15">3.5.4.5</ecNumber>
    </recommendedName>
    <alternativeName>
        <fullName evidence="9 15">Cytidine aminohydrolase</fullName>
    </alternativeName>
</protein>
<dbReference type="AlphaFoldDB" id="A0A511XD43"/>
<dbReference type="NCBIfam" id="NF004064">
    <property type="entry name" value="PRK05578.1"/>
    <property type="match status" value="1"/>
</dbReference>
<feature type="active site" description="Proton donor" evidence="12">
    <location>
        <position position="70"/>
    </location>
</feature>
<evidence type="ECO:0000256" key="5">
    <source>
        <dbReference type="ARBA" id="ARBA00018266"/>
    </source>
</evidence>